<organism evidence="1 2">
    <name type="scientific">Orycteropus afer afer</name>
    <dbReference type="NCBI Taxonomy" id="1230840"/>
    <lineage>
        <taxon>Eukaryota</taxon>
        <taxon>Metazoa</taxon>
        <taxon>Chordata</taxon>
        <taxon>Craniata</taxon>
        <taxon>Vertebrata</taxon>
        <taxon>Euteleostomi</taxon>
        <taxon>Mammalia</taxon>
        <taxon>Eutheria</taxon>
        <taxon>Afrotheria</taxon>
        <taxon>Tubulidentata</taxon>
        <taxon>Orycteropodidae</taxon>
        <taxon>Orycteropus</taxon>
    </lineage>
</organism>
<keyword evidence="1" id="KW-1185">Reference proteome</keyword>
<dbReference type="Proteomes" id="UP000694850">
    <property type="component" value="Unplaced"/>
</dbReference>
<gene>
    <name evidence="2" type="primary">PAPOLA</name>
</gene>
<proteinExistence type="predicted"/>
<evidence type="ECO:0000313" key="1">
    <source>
        <dbReference type="Proteomes" id="UP000694850"/>
    </source>
</evidence>
<accession>A0AC54Z7I6</accession>
<evidence type="ECO:0000313" key="2">
    <source>
        <dbReference type="RefSeq" id="XP_042637428.1"/>
    </source>
</evidence>
<protein>
    <submittedName>
        <fullName evidence="2">Poly(A) polymerase alpha</fullName>
    </submittedName>
</protein>
<sequence length="807" mass="89444">MLSRLLPTCPRFEPGTGPRARAGRDTLEAPSTDAMTSRCAGSMPLRDLLSSPHRPPRFPPHPTATAAARDAGVSSGSSARLRFPDFFPPVSSPVTTQGSQQTRPPQKHYGITSPISLAAPKETDCSLTQRLVETLKPFGVFEEEEELQRRILILGKLNNLVKEWIREISESKNLPQSVIENVGGKIFTFGSYRLGVHTKGADIDALCVAPRHVDRSDFFTSFYDKLKLQEEVKDLRAVEEAFVPVIKLCFDGIEIDILFARLALQTIPEDLDLRDDSLLKNLDIRCIRSLNGCRVTDEILHLVPNIDNFRLTLRAIKLWAKRHNIYSNILGFLGGVSWAMLVARTCQLYPNAIASTLVHKFFLVFSKWEWPNPVLLKQPEECNLNLPVWDPRVNPSDRYHLMPIITPAYPQQNSTYNVSVSTRMVMVEEFKQGLAITDEILLSKAEWSKLFEAPNFFQKYKHYIVLLASAPTEKQRLEWVGLVESKIRILVGSLEKNEFITLAHVNPQSFPAPKENPDKEEFRTMWVIGLVFKKTENSENLSVDLTYDIQSFTDTVYRQAINSKMFEVDMKIAAMHVKRKQLHQLLPSHVLQKKKKHSAEGVRLTALTDSSLDLSMDSDNSMSVPSPTSAMKTSPLNSSGSSQGNSPAPAVTAASVTNTQTPEVPVPPVNSSDSSGGTASESIPQTATQPAISPPPKPTVSRVVSSTRLVNQPPRPSATNAATKIPNPVVGVKRTSSPPREESPKKTRTEEEQLDTETSTAQSETLQTAASLSASQKTSSTDLSDIPALPANPIPVIKNSIKLRLNR</sequence>
<reference evidence="2" key="1">
    <citation type="submission" date="2025-08" db="UniProtKB">
        <authorList>
            <consortium name="RefSeq"/>
        </authorList>
    </citation>
    <scope>IDENTIFICATION</scope>
</reference>
<name>A0AC54Z7I6_ORYAF</name>
<dbReference type="RefSeq" id="XP_042637428.1">
    <property type="nucleotide sequence ID" value="XM_042781494.1"/>
</dbReference>